<feature type="region of interest" description="Disordered" evidence="1">
    <location>
        <begin position="1"/>
        <end position="49"/>
    </location>
</feature>
<reference evidence="2" key="1">
    <citation type="submission" date="2022-06" db="EMBL/GenBank/DDBJ databases">
        <title>Genome Sequence of Candolleomyces eurysporus.</title>
        <authorList>
            <person name="Buettner E."/>
        </authorList>
    </citation>
    <scope>NUCLEOTIDE SEQUENCE</scope>
    <source>
        <strain evidence="2">VTCC 930004</strain>
    </source>
</reference>
<dbReference type="Proteomes" id="UP001140091">
    <property type="component" value="Unassembled WGS sequence"/>
</dbReference>
<protein>
    <submittedName>
        <fullName evidence="2">Uncharacterized protein</fullName>
    </submittedName>
</protein>
<proteinExistence type="predicted"/>
<organism evidence="2 3">
    <name type="scientific">Candolleomyces eurysporus</name>
    <dbReference type="NCBI Taxonomy" id="2828524"/>
    <lineage>
        <taxon>Eukaryota</taxon>
        <taxon>Fungi</taxon>
        <taxon>Dikarya</taxon>
        <taxon>Basidiomycota</taxon>
        <taxon>Agaricomycotina</taxon>
        <taxon>Agaricomycetes</taxon>
        <taxon>Agaricomycetidae</taxon>
        <taxon>Agaricales</taxon>
        <taxon>Agaricineae</taxon>
        <taxon>Psathyrellaceae</taxon>
        <taxon>Candolleomyces</taxon>
    </lineage>
</organism>
<feature type="compositionally biased region" description="Basic and acidic residues" evidence="1">
    <location>
        <begin position="76"/>
        <end position="96"/>
    </location>
</feature>
<evidence type="ECO:0000256" key="1">
    <source>
        <dbReference type="SAM" id="MobiDB-lite"/>
    </source>
</evidence>
<evidence type="ECO:0000313" key="2">
    <source>
        <dbReference type="EMBL" id="KAJ2934455.1"/>
    </source>
</evidence>
<evidence type="ECO:0000313" key="3">
    <source>
        <dbReference type="Proteomes" id="UP001140091"/>
    </source>
</evidence>
<accession>A0A9W8JGX0</accession>
<feature type="compositionally biased region" description="Basic and acidic residues" evidence="1">
    <location>
        <begin position="103"/>
        <end position="114"/>
    </location>
</feature>
<dbReference type="AlphaFoldDB" id="A0A9W8JGX0"/>
<keyword evidence="3" id="KW-1185">Reference proteome</keyword>
<dbReference type="OrthoDB" id="4590707at2759"/>
<dbReference type="EMBL" id="JANBPK010000717">
    <property type="protein sequence ID" value="KAJ2934455.1"/>
    <property type="molecule type" value="Genomic_DNA"/>
</dbReference>
<feature type="region of interest" description="Disordered" evidence="1">
    <location>
        <begin position="70"/>
        <end position="209"/>
    </location>
</feature>
<name>A0A9W8JGX0_9AGAR</name>
<feature type="compositionally biased region" description="Basic and acidic residues" evidence="1">
    <location>
        <begin position="196"/>
        <end position="209"/>
    </location>
</feature>
<feature type="non-terminal residue" evidence="2">
    <location>
        <position position="209"/>
    </location>
</feature>
<sequence>MSSARLARSAFHAATRRATSSAPNAARAMGRRTMASSAEGAASKKSDTPWIVGSALVFGPAFLYLVSPSARKSAPAHHDKHDSKHSSTPEPAKEEAAAPAEKVTMKDDEGKEADVTASLALAEQSNVPKADVSPEQFEETKAKAEEEGAAPPAESSSSEAGGRTDKSGTFQKPGSEGPTDQKVAEEAAQKGQPPKKQAEGEGVKPEEKS</sequence>
<gene>
    <name evidence="2" type="ORF">H1R20_g2601</name>
</gene>
<comment type="caution">
    <text evidence="2">The sequence shown here is derived from an EMBL/GenBank/DDBJ whole genome shotgun (WGS) entry which is preliminary data.</text>
</comment>
<feature type="compositionally biased region" description="Low complexity" evidence="1">
    <location>
        <begin position="149"/>
        <end position="161"/>
    </location>
</feature>